<dbReference type="OrthoDB" id="9798632at2"/>
<sequence>MSKPSSAGGPAAEKILLVGATGLVGSRIMEACTGRADFQLVALARREAELPAGARMEMVVADPANWSEVLESVRPDVVVNALGTTWNKAGKDEAAFRAVDHDLVLAVAAAAHQFGVERFISISSTMANAASNNFYLKVKGEAEQALMKTGFKRLDIVRPGLLKGPRSDDRRPAERLGMMLAPITDLFLHGKYRAVRSIDARMVADAVLALAKRHAAGRFKHDNDAIRRAANSLPAIAADIADTGG</sequence>
<evidence type="ECO:0000259" key="1">
    <source>
        <dbReference type="Pfam" id="PF13460"/>
    </source>
</evidence>
<dbReference type="Pfam" id="PF13460">
    <property type="entry name" value="NAD_binding_10"/>
    <property type="match status" value="1"/>
</dbReference>
<dbReference type="EMBL" id="QBKA01000002">
    <property type="protein sequence ID" value="RDC60756.1"/>
    <property type="molecule type" value="Genomic_DNA"/>
</dbReference>
<evidence type="ECO:0000313" key="2">
    <source>
        <dbReference type="EMBL" id="RDC60756.1"/>
    </source>
</evidence>
<dbReference type="PANTHER" id="PTHR14097:SF7">
    <property type="entry name" value="OXIDOREDUCTASE HTATIP2"/>
    <property type="match status" value="1"/>
</dbReference>
<dbReference type="AlphaFoldDB" id="A0A369QBZ1"/>
<comment type="caution">
    <text evidence="2">The sequence shown here is derived from an EMBL/GenBank/DDBJ whole genome shotgun (WGS) entry which is preliminary data.</text>
</comment>
<accession>A0A369QBZ1</accession>
<dbReference type="InterPro" id="IPR036291">
    <property type="entry name" value="NAD(P)-bd_dom_sf"/>
</dbReference>
<dbReference type="GO" id="GO:0016491">
    <property type="term" value="F:oxidoreductase activity"/>
    <property type="evidence" value="ECO:0007669"/>
    <property type="project" value="UniProtKB-KW"/>
</dbReference>
<gene>
    <name evidence="2" type="ORF">HME9302_01972</name>
</gene>
<dbReference type="InterPro" id="IPR016040">
    <property type="entry name" value="NAD(P)-bd_dom"/>
</dbReference>
<dbReference type="SUPFAM" id="SSF51735">
    <property type="entry name" value="NAD(P)-binding Rossmann-fold domains"/>
    <property type="match status" value="1"/>
</dbReference>
<dbReference type="Proteomes" id="UP000253727">
    <property type="component" value="Unassembled WGS sequence"/>
</dbReference>
<organism evidence="2 3">
    <name type="scientific">Alteripontixanthobacter maritimus</name>
    <dbReference type="NCBI Taxonomy" id="2161824"/>
    <lineage>
        <taxon>Bacteria</taxon>
        <taxon>Pseudomonadati</taxon>
        <taxon>Pseudomonadota</taxon>
        <taxon>Alphaproteobacteria</taxon>
        <taxon>Sphingomonadales</taxon>
        <taxon>Erythrobacteraceae</taxon>
        <taxon>Alteripontixanthobacter</taxon>
    </lineage>
</organism>
<proteinExistence type="predicted"/>
<reference evidence="2 3" key="1">
    <citation type="submission" date="2018-04" db="EMBL/GenBank/DDBJ databases">
        <title>Altererythrobacter sp. HME9302 genome sequencing and assembly.</title>
        <authorList>
            <person name="Kang H."/>
            <person name="Kim H."/>
            <person name="Joh K."/>
        </authorList>
    </citation>
    <scope>NUCLEOTIDE SEQUENCE [LARGE SCALE GENOMIC DNA]</scope>
    <source>
        <strain evidence="2 3">HME9302</strain>
    </source>
</reference>
<keyword evidence="3" id="KW-1185">Reference proteome</keyword>
<dbReference type="RefSeq" id="WP_115366855.1">
    <property type="nucleotide sequence ID" value="NZ_QBKA01000002.1"/>
</dbReference>
<dbReference type="Gene3D" id="3.40.50.720">
    <property type="entry name" value="NAD(P)-binding Rossmann-like Domain"/>
    <property type="match status" value="1"/>
</dbReference>
<feature type="domain" description="NAD(P)-binding" evidence="1">
    <location>
        <begin position="19"/>
        <end position="167"/>
    </location>
</feature>
<protein>
    <submittedName>
        <fullName evidence="2">Protein FMP52, mitochondrial</fullName>
        <ecNumber evidence="2">1.1.1.-</ecNumber>
    </submittedName>
</protein>
<evidence type="ECO:0000313" key="3">
    <source>
        <dbReference type="Proteomes" id="UP000253727"/>
    </source>
</evidence>
<name>A0A369QBZ1_9SPHN</name>
<keyword evidence="2" id="KW-0560">Oxidoreductase</keyword>
<dbReference type="PANTHER" id="PTHR14097">
    <property type="entry name" value="OXIDOREDUCTASE HTATIP2"/>
    <property type="match status" value="1"/>
</dbReference>
<dbReference type="EC" id="1.1.1.-" evidence="2"/>